<evidence type="ECO:0000256" key="1">
    <source>
        <dbReference type="ARBA" id="ARBA00007274"/>
    </source>
</evidence>
<dbReference type="Pfam" id="PF00132">
    <property type="entry name" value="Hexapep"/>
    <property type="match status" value="1"/>
</dbReference>
<evidence type="ECO:0000313" key="6">
    <source>
        <dbReference type="Proteomes" id="UP001500909"/>
    </source>
</evidence>
<evidence type="ECO:0000259" key="4">
    <source>
        <dbReference type="SMART" id="SM01266"/>
    </source>
</evidence>
<dbReference type="SMART" id="SM01266">
    <property type="entry name" value="Mac"/>
    <property type="match status" value="1"/>
</dbReference>
<keyword evidence="2" id="KW-0808">Transferase</keyword>
<dbReference type="Pfam" id="PF12464">
    <property type="entry name" value="Mac"/>
    <property type="match status" value="1"/>
</dbReference>
<reference evidence="5 6" key="1">
    <citation type="journal article" date="2019" name="Int. J. Syst. Evol. Microbiol.">
        <title>The Global Catalogue of Microorganisms (GCM) 10K type strain sequencing project: providing services to taxonomists for standard genome sequencing and annotation.</title>
        <authorList>
            <consortium name="The Broad Institute Genomics Platform"/>
            <consortium name="The Broad Institute Genome Sequencing Center for Infectious Disease"/>
            <person name="Wu L."/>
            <person name="Ma J."/>
        </authorList>
    </citation>
    <scope>NUCLEOTIDE SEQUENCE [LARGE SCALE GENOMIC DNA]</scope>
    <source>
        <strain evidence="5 6">JCM 4805</strain>
    </source>
</reference>
<dbReference type="InterPro" id="IPR051159">
    <property type="entry name" value="Hexapeptide_acetyltransf"/>
</dbReference>
<feature type="domain" description="Maltose/galactoside acetyltransferase" evidence="4">
    <location>
        <begin position="5"/>
        <end position="64"/>
    </location>
</feature>
<dbReference type="PANTHER" id="PTHR23416:SF23">
    <property type="entry name" value="ACETYLTRANSFERASE C18B11.09C-RELATED"/>
    <property type="match status" value="1"/>
</dbReference>
<dbReference type="Gene3D" id="2.160.10.10">
    <property type="entry name" value="Hexapeptide repeat proteins"/>
    <property type="match status" value="1"/>
</dbReference>
<dbReference type="PANTHER" id="PTHR23416">
    <property type="entry name" value="SIALIC ACID SYNTHASE-RELATED"/>
    <property type="match status" value="1"/>
</dbReference>
<keyword evidence="3" id="KW-0677">Repeat</keyword>
<dbReference type="CDD" id="cd03357">
    <property type="entry name" value="LbH_MAT_GAT"/>
    <property type="match status" value="1"/>
</dbReference>
<dbReference type="EMBL" id="BAAABY010000023">
    <property type="protein sequence ID" value="GAA0463869.1"/>
    <property type="molecule type" value="Genomic_DNA"/>
</dbReference>
<dbReference type="RefSeq" id="WP_346095407.1">
    <property type="nucleotide sequence ID" value="NZ_BAAABY010000023.1"/>
</dbReference>
<dbReference type="PROSITE" id="PS00101">
    <property type="entry name" value="HEXAPEP_TRANSFERASES"/>
    <property type="match status" value="1"/>
</dbReference>
<sequence length="193" mass="20575">MGENKDRMLAGDWYIADDPELMADTERRIELCAAFNAAGGHTPGTYDADRRDALLQKLLGSVGADVRIRPPFHCDYGYLISIGSGTFINFGAVFLDAAPITIGEHVQIGPNVQLLTPTHELDTERRRAGWEKGVPVTIGDNVWLGAGVIVCPGVTIGENTVVGAGSVVTRDLPANVLAVGNPARAVRKLDDTP</sequence>
<proteinExistence type="inferred from homology"/>
<dbReference type="Proteomes" id="UP001500909">
    <property type="component" value="Unassembled WGS sequence"/>
</dbReference>
<name>A0ABN0ZZI4_9ACTN</name>
<evidence type="ECO:0000313" key="5">
    <source>
        <dbReference type="EMBL" id="GAA0463869.1"/>
    </source>
</evidence>
<comment type="caution">
    <text evidence="5">The sequence shown here is derived from an EMBL/GenBank/DDBJ whole genome shotgun (WGS) entry which is preliminary data.</text>
</comment>
<dbReference type="InterPro" id="IPR024688">
    <property type="entry name" value="Mac_dom"/>
</dbReference>
<dbReference type="InterPro" id="IPR001451">
    <property type="entry name" value="Hexapep"/>
</dbReference>
<dbReference type="SUPFAM" id="SSF51161">
    <property type="entry name" value="Trimeric LpxA-like enzymes"/>
    <property type="match status" value="1"/>
</dbReference>
<accession>A0ABN0ZZI4</accession>
<keyword evidence="6" id="KW-1185">Reference proteome</keyword>
<dbReference type="InterPro" id="IPR011004">
    <property type="entry name" value="Trimer_LpxA-like_sf"/>
</dbReference>
<gene>
    <name evidence="5" type="ORF">GCM10010361_29730</name>
</gene>
<protein>
    <submittedName>
        <fullName evidence="5">Sugar O-acetyltransferase</fullName>
    </submittedName>
</protein>
<comment type="similarity">
    <text evidence="1">Belongs to the transferase hexapeptide repeat family.</text>
</comment>
<dbReference type="InterPro" id="IPR018357">
    <property type="entry name" value="Hexapep_transf_CS"/>
</dbReference>
<organism evidence="5 6">
    <name type="scientific">Streptomyces olivaceiscleroticus</name>
    <dbReference type="NCBI Taxonomy" id="68245"/>
    <lineage>
        <taxon>Bacteria</taxon>
        <taxon>Bacillati</taxon>
        <taxon>Actinomycetota</taxon>
        <taxon>Actinomycetes</taxon>
        <taxon>Kitasatosporales</taxon>
        <taxon>Streptomycetaceae</taxon>
        <taxon>Streptomyces</taxon>
    </lineage>
</organism>
<evidence type="ECO:0000256" key="3">
    <source>
        <dbReference type="ARBA" id="ARBA00022737"/>
    </source>
</evidence>
<evidence type="ECO:0000256" key="2">
    <source>
        <dbReference type="ARBA" id="ARBA00022679"/>
    </source>
</evidence>